<dbReference type="CDD" id="cd11398">
    <property type="entry name" value="bHLHzip_scCBP1"/>
    <property type="match status" value="1"/>
</dbReference>
<dbReference type="InterPro" id="IPR011598">
    <property type="entry name" value="bHLH_dom"/>
</dbReference>
<dbReference type="InterPro" id="IPR036638">
    <property type="entry name" value="HLH_DNA-bd_sf"/>
</dbReference>
<keyword evidence="2" id="KW-0539">Nucleus</keyword>
<dbReference type="PANTHER" id="PTHR47787">
    <property type="entry name" value="CENTROMERE-BINDING PROTEIN 1"/>
    <property type="match status" value="1"/>
</dbReference>
<evidence type="ECO:0000256" key="4">
    <source>
        <dbReference type="SAM" id="MobiDB-lite"/>
    </source>
</evidence>
<sequence>MAEIAAQQPPDLAPASPTQKRKRVDPGSPDMRRSKRGAAAAIEAAATAYMEDPGPPEETAEFAADQKPAAAAAPAPVSASVSTPSVPAPTPAPVSAPVTAPPPVPVAESSEAAPIDERAATHNGNTLDAPSTAAAALGSMFPQLNVPVPTEQTFANQHVDIGEHPDNTTAFSTGDVAHGGDMSLDASSPNGTDKPHTPGMQAKPAVGSEEWHRLRKDNHKEVERRRRETINEGINELAKIVPGCEKNKGAILQRAVVFITQLKENETQNIEKWTLEKLLTEQAIAELSASNDKLKAELERLYGELETWRTAAQDAGLQVPQKSEPPEPSEQV</sequence>
<evidence type="ECO:0000313" key="6">
    <source>
        <dbReference type="EMBL" id="CAK7263421.1"/>
    </source>
</evidence>
<name>A0ABP0D5D9_9PEZI</name>
<feature type="compositionally biased region" description="Pro residues" evidence="4">
    <location>
        <begin position="86"/>
        <end position="105"/>
    </location>
</feature>
<comment type="caution">
    <text evidence="6">The sequence shown here is derived from an EMBL/GenBank/DDBJ whole genome shotgun (WGS) entry which is preliminary data.</text>
</comment>
<gene>
    <name evidence="6" type="primary">CBF1</name>
    <name evidence="6" type="ORF">SEPCBS119000_000481</name>
</gene>
<dbReference type="Pfam" id="PF00010">
    <property type="entry name" value="HLH"/>
    <property type="match status" value="1"/>
</dbReference>
<evidence type="ECO:0000259" key="5">
    <source>
        <dbReference type="PROSITE" id="PS50888"/>
    </source>
</evidence>
<feature type="compositionally biased region" description="Low complexity" evidence="4">
    <location>
        <begin position="68"/>
        <end position="85"/>
    </location>
</feature>
<evidence type="ECO:0000256" key="2">
    <source>
        <dbReference type="ARBA" id="ARBA00023242"/>
    </source>
</evidence>
<feature type="region of interest" description="Disordered" evidence="4">
    <location>
        <begin position="166"/>
        <end position="227"/>
    </location>
</feature>
<keyword evidence="7" id="KW-1185">Reference proteome</keyword>
<evidence type="ECO:0000256" key="3">
    <source>
        <dbReference type="SAM" id="Coils"/>
    </source>
</evidence>
<keyword evidence="3" id="KW-0175">Coiled coil</keyword>
<protein>
    <submittedName>
        <fullName evidence="6">Basic helix-loop-helix protein</fullName>
    </submittedName>
</protein>
<dbReference type="InterPro" id="IPR047206">
    <property type="entry name" value="bHLHzip_scCBP1-like"/>
</dbReference>
<dbReference type="SMART" id="SM00353">
    <property type="entry name" value="HLH"/>
    <property type="match status" value="1"/>
</dbReference>
<feature type="compositionally biased region" description="Basic and acidic residues" evidence="4">
    <location>
        <begin position="218"/>
        <end position="227"/>
    </location>
</feature>
<feature type="coiled-coil region" evidence="3">
    <location>
        <begin position="284"/>
        <end position="311"/>
    </location>
</feature>
<keyword evidence="1" id="KW-0238">DNA-binding</keyword>
<dbReference type="PANTHER" id="PTHR47787:SF1">
    <property type="entry name" value="CENTROMERE-BINDING PROTEIN 1"/>
    <property type="match status" value="1"/>
</dbReference>
<proteinExistence type="predicted"/>
<organism evidence="6 7">
    <name type="scientific">Sporothrix epigloea</name>
    <dbReference type="NCBI Taxonomy" id="1892477"/>
    <lineage>
        <taxon>Eukaryota</taxon>
        <taxon>Fungi</taxon>
        <taxon>Dikarya</taxon>
        <taxon>Ascomycota</taxon>
        <taxon>Pezizomycotina</taxon>
        <taxon>Sordariomycetes</taxon>
        <taxon>Sordariomycetidae</taxon>
        <taxon>Ophiostomatales</taxon>
        <taxon>Ophiostomataceae</taxon>
        <taxon>Sporothrix</taxon>
    </lineage>
</organism>
<dbReference type="EMBL" id="CAWUON010000003">
    <property type="protein sequence ID" value="CAK7263421.1"/>
    <property type="molecule type" value="Genomic_DNA"/>
</dbReference>
<dbReference type="Proteomes" id="UP001642502">
    <property type="component" value="Unassembled WGS sequence"/>
</dbReference>
<dbReference type="SUPFAM" id="SSF47459">
    <property type="entry name" value="HLH, helix-loop-helix DNA-binding domain"/>
    <property type="match status" value="1"/>
</dbReference>
<feature type="region of interest" description="Disordered" evidence="4">
    <location>
        <begin position="313"/>
        <end position="332"/>
    </location>
</feature>
<evidence type="ECO:0000256" key="1">
    <source>
        <dbReference type="ARBA" id="ARBA00023125"/>
    </source>
</evidence>
<reference evidence="6 7" key="1">
    <citation type="submission" date="2024-01" db="EMBL/GenBank/DDBJ databases">
        <authorList>
            <person name="Allen C."/>
            <person name="Tagirdzhanova G."/>
        </authorList>
    </citation>
    <scope>NUCLEOTIDE SEQUENCE [LARGE SCALE GENOMIC DNA]</scope>
    <source>
        <strain evidence="6 7">CBS 119000</strain>
    </source>
</reference>
<feature type="domain" description="BHLH" evidence="5">
    <location>
        <begin position="214"/>
        <end position="262"/>
    </location>
</feature>
<feature type="region of interest" description="Disordered" evidence="4">
    <location>
        <begin position="1"/>
        <end position="130"/>
    </location>
</feature>
<dbReference type="Gene3D" id="4.10.280.10">
    <property type="entry name" value="Helix-loop-helix DNA-binding domain"/>
    <property type="match status" value="1"/>
</dbReference>
<dbReference type="PROSITE" id="PS50888">
    <property type="entry name" value="BHLH"/>
    <property type="match status" value="1"/>
</dbReference>
<feature type="compositionally biased region" description="Low complexity" evidence="4">
    <location>
        <begin position="38"/>
        <end position="48"/>
    </location>
</feature>
<evidence type="ECO:0000313" key="7">
    <source>
        <dbReference type="Proteomes" id="UP001642502"/>
    </source>
</evidence>
<accession>A0ABP0D5D9</accession>